<name>A0A2S9QJ62_9HYPH</name>
<dbReference type="InterPro" id="IPR006311">
    <property type="entry name" value="TAT_signal"/>
</dbReference>
<keyword evidence="12" id="KW-1185">Reference proteome</keyword>
<dbReference type="Proteomes" id="UP000237682">
    <property type="component" value="Unassembled WGS sequence"/>
</dbReference>
<comment type="similarity">
    <text evidence="2">Belongs to the YkuD family.</text>
</comment>
<dbReference type="GO" id="GO:0016757">
    <property type="term" value="F:glycosyltransferase activity"/>
    <property type="evidence" value="ECO:0007669"/>
    <property type="project" value="UniProtKB-KW"/>
</dbReference>
<dbReference type="SUPFAM" id="SSF141523">
    <property type="entry name" value="L,D-transpeptidase catalytic domain-like"/>
    <property type="match status" value="1"/>
</dbReference>
<dbReference type="PANTHER" id="PTHR30582">
    <property type="entry name" value="L,D-TRANSPEPTIDASE"/>
    <property type="match status" value="1"/>
</dbReference>
<keyword evidence="7 9" id="KW-0573">Peptidoglycan synthesis</keyword>
<feature type="domain" description="L,D-TPase catalytic" evidence="10">
    <location>
        <begin position="99"/>
        <end position="235"/>
    </location>
</feature>
<evidence type="ECO:0000259" key="10">
    <source>
        <dbReference type="PROSITE" id="PS52029"/>
    </source>
</evidence>
<dbReference type="PROSITE" id="PS52029">
    <property type="entry name" value="LD_TPASE"/>
    <property type="match status" value="1"/>
</dbReference>
<gene>
    <name evidence="11" type="ORF">C5L14_02015</name>
</gene>
<keyword evidence="5" id="KW-0378">Hydrolase</keyword>
<evidence type="ECO:0000256" key="5">
    <source>
        <dbReference type="ARBA" id="ARBA00022801"/>
    </source>
</evidence>
<dbReference type="InterPro" id="IPR005490">
    <property type="entry name" value="LD_TPept_cat_dom"/>
</dbReference>
<dbReference type="Pfam" id="PF03734">
    <property type="entry name" value="YkuD"/>
    <property type="match status" value="1"/>
</dbReference>
<evidence type="ECO:0000256" key="8">
    <source>
        <dbReference type="ARBA" id="ARBA00023316"/>
    </source>
</evidence>
<dbReference type="CDD" id="cd16913">
    <property type="entry name" value="YkuD_like"/>
    <property type="match status" value="1"/>
</dbReference>
<dbReference type="OrthoDB" id="9795305at2"/>
<comment type="caution">
    <text evidence="11">The sequence shown here is derived from an EMBL/GenBank/DDBJ whole genome shotgun (WGS) entry which is preliminary data.</text>
</comment>
<comment type="caution">
    <text evidence="9">Lacks conserved residue(s) required for the propagation of feature annotation.</text>
</comment>
<dbReference type="PANTHER" id="PTHR30582:SF24">
    <property type="entry name" value="L,D-TRANSPEPTIDASE ERFK_SRFK-RELATED"/>
    <property type="match status" value="1"/>
</dbReference>
<dbReference type="RefSeq" id="WP_105860346.1">
    <property type="nucleotide sequence ID" value="NZ_PUEJ01000001.1"/>
</dbReference>
<dbReference type="EMBL" id="PUEJ01000001">
    <property type="protein sequence ID" value="PRH89384.1"/>
    <property type="molecule type" value="Genomic_DNA"/>
</dbReference>
<dbReference type="UniPathway" id="UPA00219"/>
<keyword evidence="4" id="KW-0808">Transferase</keyword>
<dbReference type="GO" id="GO:0071972">
    <property type="term" value="F:peptidoglycan L,D-transpeptidase activity"/>
    <property type="evidence" value="ECO:0007669"/>
    <property type="project" value="TreeGrafter"/>
</dbReference>
<evidence type="ECO:0000313" key="12">
    <source>
        <dbReference type="Proteomes" id="UP000237682"/>
    </source>
</evidence>
<evidence type="ECO:0000256" key="7">
    <source>
        <dbReference type="ARBA" id="ARBA00022984"/>
    </source>
</evidence>
<dbReference type="Gene3D" id="2.40.440.10">
    <property type="entry name" value="L,D-transpeptidase catalytic domain-like"/>
    <property type="match status" value="1"/>
</dbReference>
<reference evidence="11 12" key="1">
    <citation type="submission" date="2018-02" db="EMBL/GenBank/DDBJ databases">
        <title>Whole genome sequencing of endophytic bacterium.</title>
        <authorList>
            <person name="Eedara R."/>
            <person name="Podile A.R."/>
        </authorList>
    </citation>
    <scope>NUCLEOTIDE SEQUENCE [LARGE SCALE GENOMIC DNA]</scope>
    <source>
        <strain evidence="11 12">RP1T</strain>
    </source>
</reference>
<evidence type="ECO:0000256" key="1">
    <source>
        <dbReference type="ARBA" id="ARBA00004752"/>
    </source>
</evidence>
<dbReference type="GO" id="GO:0008360">
    <property type="term" value="P:regulation of cell shape"/>
    <property type="evidence" value="ECO:0007669"/>
    <property type="project" value="UniProtKB-UniRule"/>
</dbReference>
<dbReference type="GO" id="GO:0071555">
    <property type="term" value="P:cell wall organization"/>
    <property type="evidence" value="ECO:0007669"/>
    <property type="project" value="UniProtKB-UniRule"/>
</dbReference>
<evidence type="ECO:0000256" key="4">
    <source>
        <dbReference type="ARBA" id="ARBA00022679"/>
    </source>
</evidence>
<comment type="pathway">
    <text evidence="1 9">Cell wall biogenesis; peptidoglycan biosynthesis.</text>
</comment>
<evidence type="ECO:0000256" key="3">
    <source>
        <dbReference type="ARBA" id="ARBA00022676"/>
    </source>
</evidence>
<dbReference type="InterPro" id="IPR050979">
    <property type="entry name" value="LD-transpeptidase"/>
</dbReference>
<organism evidence="11 12">
    <name type="scientific">Labrys okinawensis</name>
    <dbReference type="NCBI Taxonomy" id="346911"/>
    <lineage>
        <taxon>Bacteria</taxon>
        <taxon>Pseudomonadati</taxon>
        <taxon>Pseudomonadota</taxon>
        <taxon>Alphaproteobacteria</taxon>
        <taxon>Hyphomicrobiales</taxon>
        <taxon>Xanthobacteraceae</taxon>
        <taxon>Labrys</taxon>
    </lineage>
</organism>
<dbReference type="InterPro" id="IPR038063">
    <property type="entry name" value="Transpep_catalytic_dom"/>
</dbReference>
<evidence type="ECO:0000256" key="9">
    <source>
        <dbReference type="PROSITE-ProRule" id="PRU01373"/>
    </source>
</evidence>
<evidence type="ECO:0000256" key="2">
    <source>
        <dbReference type="ARBA" id="ARBA00005992"/>
    </source>
</evidence>
<evidence type="ECO:0000256" key="6">
    <source>
        <dbReference type="ARBA" id="ARBA00022960"/>
    </source>
</evidence>
<dbReference type="PROSITE" id="PS51318">
    <property type="entry name" value="TAT"/>
    <property type="match status" value="1"/>
</dbReference>
<sequence length="237" mass="25254">MIMDGGIADAGEMDEVARLGLGSGPVSRRSFLVGSAAVGLGALGLAGCATSGGMSRAEAARLYAAVPEEKFPIPAVDVSKIDPKYYRRKVQYPSKEAAGTIIVDPSKYYVYRIEGDGIATRYGANVGRQGFLWHGEAYVGRKAEWPVWTPPREMIARQPEAAKYAGGMPPGLNNPLGARTLYLYQNGKYTLYTIYSTIIPQSIGSGVTSGCTGLLTQDMLHLYGQTPVGTKVVVLPA</sequence>
<dbReference type="GO" id="GO:0018104">
    <property type="term" value="P:peptidoglycan-protein cross-linking"/>
    <property type="evidence" value="ECO:0007669"/>
    <property type="project" value="TreeGrafter"/>
</dbReference>
<protein>
    <recommendedName>
        <fullName evidence="10">L,D-TPase catalytic domain-containing protein</fullName>
    </recommendedName>
</protein>
<dbReference type="AlphaFoldDB" id="A0A2S9QJ62"/>
<keyword evidence="3" id="KW-0328">Glycosyltransferase</keyword>
<keyword evidence="6 9" id="KW-0133">Cell shape</keyword>
<accession>A0A2S9QJ62</accession>
<evidence type="ECO:0000313" key="11">
    <source>
        <dbReference type="EMBL" id="PRH89384.1"/>
    </source>
</evidence>
<proteinExistence type="inferred from homology"/>
<dbReference type="GO" id="GO:0005576">
    <property type="term" value="C:extracellular region"/>
    <property type="evidence" value="ECO:0007669"/>
    <property type="project" value="TreeGrafter"/>
</dbReference>
<keyword evidence="8 9" id="KW-0961">Cell wall biogenesis/degradation</keyword>